<feature type="domain" description="C2H2-type" evidence="12">
    <location>
        <begin position="237"/>
        <end position="264"/>
    </location>
</feature>
<dbReference type="GO" id="GO:0002682">
    <property type="term" value="P:regulation of immune system process"/>
    <property type="evidence" value="ECO:0007669"/>
    <property type="project" value="TreeGrafter"/>
</dbReference>
<organism evidence="13 14">
    <name type="scientific">Neogobius melanostomus</name>
    <name type="common">round goby</name>
    <dbReference type="NCBI Taxonomy" id="47308"/>
    <lineage>
        <taxon>Eukaryota</taxon>
        <taxon>Metazoa</taxon>
        <taxon>Chordata</taxon>
        <taxon>Craniata</taxon>
        <taxon>Vertebrata</taxon>
        <taxon>Euteleostomi</taxon>
        <taxon>Actinopterygii</taxon>
        <taxon>Neopterygii</taxon>
        <taxon>Teleostei</taxon>
        <taxon>Neoteleostei</taxon>
        <taxon>Acanthomorphata</taxon>
        <taxon>Gobiaria</taxon>
        <taxon>Gobiiformes</taxon>
        <taxon>Gobioidei</taxon>
        <taxon>Gobiidae</taxon>
        <taxon>Benthophilinae</taxon>
        <taxon>Neogobiini</taxon>
        <taxon>Neogobius</taxon>
    </lineage>
</organism>
<dbReference type="FunFam" id="3.30.160.60:FF:000624">
    <property type="entry name" value="zinc finger protein 697"/>
    <property type="match status" value="1"/>
</dbReference>
<dbReference type="PANTHER" id="PTHR24399">
    <property type="entry name" value="ZINC FINGER AND BTB DOMAIN-CONTAINING"/>
    <property type="match status" value="1"/>
</dbReference>
<dbReference type="GO" id="GO:0001817">
    <property type="term" value="P:regulation of cytokine production"/>
    <property type="evidence" value="ECO:0007669"/>
    <property type="project" value="TreeGrafter"/>
</dbReference>
<dbReference type="InterPro" id="IPR036236">
    <property type="entry name" value="Znf_C2H2_sf"/>
</dbReference>
<dbReference type="InterPro" id="IPR013087">
    <property type="entry name" value="Znf_C2H2_type"/>
</dbReference>
<keyword evidence="14" id="KW-1185">Reference proteome</keyword>
<dbReference type="SMART" id="SM00355">
    <property type="entry name" value="ZnF_C2H2"/>
    <property type="match status" value="6"/>
</dbReference>
<feature type="domain" description="C2H2-type" evidence="12">
    <location>
        <begin position="265"/>
        <end position="293"/>
    </location>
</feature>
<accession>A0A8C6WP17</accession>
<name>A0A8C6WP17_9GOBI</name>
<reference evidence="13" key="1">
    <citation type="submission" date="2025-08" db="UniProtKB">
        <authorList>
            <consortium name="Ensembl"/>
        </authorList>
    </citation>
    <scope>IDENTIFICATION</scope>
</reference>
<evidence type="ECO:0000313" key="14">
    <source>
        <dbReference type="Proteomes" id="UP000694523"/>
    </source>
</evidence>
<evidence type="ECO:0000256" key="6">
    <source>
        <dbReference type="ARBA" id="ARBA00023015"/>
    </source>
</evidence>
<evidence type="ECO:0000256" key="10">
    <source>
        <dbReference type="PROSITE-ProRule" id="PRU00042"/>
    </source>
</evidence>
<feature type="domain" description="C2H2-type" evidence="12">
    <location>
        <begin position="322"/>
        <end position="349"/>
    </location>
</feature>
<dbReference type="Ensembl" id="ENSNMLT00000023596.1">
    <property type="protein sequence ID" value="ENSNMLP00000021040.1"/>
    <property type="gene ID" value="ENSNMLG00000013695.1"/>
</dbReference>
<dbReference type="Pfam" id="PF00096">
    <property type="entry name" value="zf-C2H2"/>
    <property type="match status" value="4"/>
</dbReference>
<feature type="domain" description="C2H2-type" evidence="12">
    <location>
        <begin position="294"/>
        <end position="321"/>
    </location>
</feature>
<dbReference type="Proteomes" id="UP000694523">
    <property type="component" value="Unplaced"/>
</dbReference>
<evidence type="ECO:0000256" key="1">
    <source>
        <dbReference type="ARBA" id="ARBA00004123"/>
    </source>
</evidence>
<dbReference type="FunFam" id="3.30.160.60:FF:000446">
    <property type="entry name" value="Zinc finger protein"/>
    <property type="match status" value="1"/>
</dbReference>
<feature type="domain" description="C2H2-type" evidence="12">
    <location>
        <begin position="209"/>
        <end position="236"/>
    </location>
</feature>
<keyword evidence="6" id="KW-0805">Transcription regulation</keyword>
<dbReference type="GO" id="GO:0008270">
    <property type="term" value="F:zinc ion binding"/>
    <property type="evidence" value="ECO:0007669"/>
    <property type="project" value="UniProtKB-KW"/>
</dbReference>
<evidence type="ECO:0000256" key="2">
    <source>
        <dbReference type="ARBA" id="ARBA00022723"/>
    </source>
</evidence>
<evidence type="ECO:0000256" key="5">
    <source>
        <dbReference type="ARBA" id="ARBA00022833"/>
    </source>
</evidence>
<feature type="compositionally biased region" description="Polar residues" evidence="11">
    <location>
        <begin position="149"/>
        <end position="171"/>
    </location>
</feature>
<keyword evidence="7" id="KW-0238">DNA-binding</keyword>
<keyword evidence="2" id="KW-0479">Metal-binding</keyword>
<keyword evidence="4 10" id="KW-0863">Zinc-finger</keyword>
<dbReference type="SUPFAM" id="SSF57667">
    <property type="entry name" value="beta-beta-alpha zinc fingers"/>
    <property type="match status" value="3"/>
</dbReference>
<keyword evidence="5" id="KW-0862">Zinc</keyword>
<dbReference type="Pfam" id="PF13912">
    <property type="entry name" value="zf-C2H2_6"/>
    <property type="match status" value="1"/>
</dbReference>
<sequence>MIGAKMPFTKLALRNLVKERLVVAADEIFALFERVFAEYEAEVEVLRSKLQQKQSVVREEDIQTITVGAASDHSIKAEPVKIKQEEESPFEIPLPPVKPEENADKKKPEPEQEEGGPGCSVDLLLDRNGKPYSCSDNDNSSIEFDGQEANASHGQDTAANDTNWESGFSSTAAAGNEEPLHRCEQCFKLFKTRQILKGHLKTHALQGTFPCQVCNKVYSHRNTYNQHMRLHSEQNPYICSICDRRFTQKGHFIEHLRIHTGEKPFSCADCGMKFRLRNIRDRHILRMHGGPRPHTCPVCQKGFVSRCYFVDHMRTHTGERPFSCAICDKTYLSKESLKKHMRVHEADGEIKVAILE</sequence>
<keyword evidence="8" id="KW-0804">Transcription</keyword>
<evidence type="ECO:0000259" key="12">
    <source>
        <dbReference type="PROSITE" id="PS50157"/>
    </source>
</evidence>
<reference evidence="13" key="2">
    <citation type="submission" date="2025-09" db="UniProtKB">
        <authorList>
            <consortium name="Ensembl"/>
        </authorList>
    </citation>
    <scope>IDENTIFICATION</scope>
</reference>
<dbReference type="PROSITE" id="PS00028">
    <property type="entry name" value="ZINC_FINGER_C2H2_1"/>
    <property type="match status" value="6"/>
</dbReference>
<keyword evidence="9" id="KW-0539">Nucleus</keyword>
<feature type="domain" description="C2H2-type" evidence="12">
    <location>
        <begin position="181"/>
        <end position="208"/>
    </location>
</feature>
<evidence type="ECO:0000256" key="3">
    <source>
        <dbReference type="ARBA" id="ARBA00022737"/>
    </source>
</evidence>
<evidence type="ECO:0000313" key="13">
    <source>
        <dbReference type="Ensembl" id="ENSNMLP00000021040.1"/>
    </source>
</evidence>
<evidence type="ECO:0000256" key="9">
    <source>
        <dbReference type="ARBA" id="ARBA00023242"/>
    </source>
</evidence>
<feature type="region of interest" description="Disordered" evidence="11">
    <location>
        <begin position="81"/>
        <end position="171"/>
    </location>
</feature>
<evidence type="ECO:0000256" key="4">
    <source>
        <dbReference type="ARBA" id="ARBA00022771"/>
    </source>
</evidence>
<dbReference type="GO" id="GO:0005654">
    <property type="term" value="C:nucleoplasm"/>
    <property type="evidence" value="ECO:0007669"/>
    <property type="project" value="TreeGrafter"/>
</dbReference>
<evidence type="ECO:0000256" key="7">
    <source>
        <dbReference type="ARBA" id="ARBA00023125"/>
    </source>
</evidence>
<dbReference type="PANTHER" id="PTHR24399:SF23">
    <property type="entry name" value="C2H2-TYPE DOMAIN-CONTAINING PROTEIN"/>
    <property type="match status" value="1"/>
</dbReference>
<keyword evidence="3" id="KW-0677">Repeat</keyword>
<dbReference type="Gene3D" id="3.30.160.60">
    <property type="entry name" value="Classic Zinc Finger"/>
    <property type="match status" value="5"/>
</dbReference>
<protein>
    <recommendedName>
        <fullName evidence="12">C2H2-type domain-containing protein</fullName>
    </recommendedName>
</protein>
<feature type="compositionally biased region" description="Basic and acidic residues" evidence="11">
    <location>
        <begin position="98"/>
        <end position="110"/>
    </location>
</feature>
<evidence type="ECO:0000256" key="8">
    <source>
        <dbReference type="ARBA" id="ARBA00023163"/>
    </source>
</evidence>
<comment type="subcellular location">
    <subcellularLocation>
        <location evidence="1">Nucleus</location>
    </subcellularLocation>
</comment>
<dbReference type="AlphaFoldDB" id="A0A8C6WP17"/>
<dbReference type="FunFam" id="3.30.160.60:FF:000064">
    <property type="entry name" value="Early growth response protein 3"/>
    <property type="match status" value="1"/>
</dbReference>
<dbReference type="GO" id="GO:0001227">
    <property type="term" value="F:DNA-binding transcription repressor activity, RNA polymerase II-specific"/>
    <property type="evidence" value="ECO:0007669"/>
    <property type="project" value="TreeGrafter"/>
</dbReference>
<evidence type="ECO:0000256" key="11">
    <source>
        <dbReference type="SAM" id="MobiDB-lite"/>
    </source>
</evidence>
<proteinExistence type="predicted"/>
<dbReference type="PROSITE" id="PS50157">
    <property type="entry name" value="ZINC_FINGER_C2H2_2"/>
    <property type="match status" value="6"/>
</dbReference>
<dbReference type="GO" id="GO:0000978">
    <property type="term" value="F:RNA polymerase II cis-regulatory region sequence-specific DNA binding"/>
    <property type="evidence" value="ECO:0007669"/>
    <property type="project" value="TreeGrafter"/>
</dbReference>